<evidence type="ECO:0000256" key="1">
    <source>
        <dbReference type="SAM" id="SignalP"/>
    </source>
</evidence>
<reference evidence="3" key="1">
    <citation type="journal article" date="2010" name="ISME J.">
        <title>The complete genome sequence of the algal symbiont Dinoroseobacter shibae: a hitchhiker's guide to life in the sea.</title>
        <authorList>
            <person name="Wagner-Dobler I."/>
            <person name="Ballhausen B."/>
            <person name="Berger M."/>
            <person name="Brinkhoff T."/>
            <person name="Buchholz I."/>
            <person name="Bunk B."/>
            <person name="Cypionka H."/>
            <person name="Daniel R."/>
            <person name="Drepper T."/>
            <person name="Gerdts G."/>
            <person name="Hahnke S."/>
            <person name="Han C."/>
            <person name="Jahn D."/>
            <person name="Kalhoefer D."/>
            <person name="Kiss H."/>
            <person name="Klenk H.P."/>
            <person name="Kyrpides N."/>
            <person name="Liebl W."/>
            <person name="Liesegang H."/>
            <person name="Meincke L."/>
            <person name="Pati A."/>
            <person name="Petersen J."/>
            <person name="Piekarski T."/>
            <person name="Pommerenke C."/>
            <person name="Pradella S."/>
            <person name="Pukall R."/>
            <person name="Rabus R."/>
            <person name="Stackebrandt E."/>
            <person name="Thole S."/>
            <person name="Thompson L."/>
            <person name="Tielen P."/>
            <person name="Tomasch J."/>
            <person name="von Jan M."/>
            <person name="Wanphrut N."/>
            <person name="Wichels A."/>
            <person name="Zech H."/>
            <person name="Simon M."/>
        </authorList>
    </citation>
    <scope>NUCLEOTIDE SEQUENCE [LARGE SCALE GENOMIC DNA]</scope>
    <source>
        <strain evidence="3">DSM 16493 / NCIMB 14021 / DFL 12</strain>
    </source>
</reference>
<dbReference type="AlphaFoldDB" id="A8LMH7"/>
<dbReference type="KEGG" id="dsh:Dshi_1780"/>
<dbReference type="PROSITE" id="PS51257">
    <property type="entry name" value="PROKAR_LIPOPROTEIN"/>
    <property type="match status" value="1"/>
</dbReference>
<feature type="chain" id="PRO_5002726034" description="Lipoprotein" evidence="1">
    <location>
        <begin position="22"/>
        <end position="103"/>
    </location>
</feature>
<evidence type="ECO:0000313" key="3">
    <source>
        <dbReference type="Proteomes" id="UP000006833"/>
    </source>
</evidence>
<dbReference type="HOGENOM" id="CLU_2259292_0_0_5"/>
<dbReference type="RefSeq" id="WP_012178452.1">
    <property type="nucleotide sequence ID" value="NC_009952.1"/>
</dbReference>
<dbReference type="OrthoDB" id="9950811at2"/>
<protein>
    <recommendedName>
        <fullName evidence="4">Lipoprotein</fullName>
    </recommendedName>
</protein>
<keyword evidence="3" id="KW-1185">Reference proteome</keyword>
<dbReference type="EMBL" id="CP000830">
    <property type="protein sequence ID" value="ABV93522.1"/>
    <property type="molecule type" value="Genomic_DNA"/>
</dbReference>
<dbReference type="STRING" id="398580.Dshi_1780"/>
<evidence type="ECO:0008006" key="4">
    <source>
        <dbReference type="Google" id="ProtNLM"/>
    </source>
</evidence>
<name>A8LMH7_DINSH</name>
<organism evidence="2 3">
    <name type="scientific">Dinoroseobacter shibae (strain DSM 16493 / NCIMB 14021 / DFL 12)</name>
    <dbReference type="NCBI Taxonomy" id="398580"/>
    <lineage>
        <taxon>Bacteria</taxon>
        <taxon>Pseudomonadati</taxon>
        <taxon>Pseudomonadota</taxon>
        <taxon>Alphaproteobacteria</taxon>
        <taxon>Rhodobacterales</taxon>
        <taxon>Roseobacteraceae</taxon>
        <taxon>Dinoroseobacter</taxon>
    </lineage>
</organism>
<accession>A8LMH7</accession>
<gene>
    <name evidence="2" type="ordered locus">Dshi_1780</name>
</gene>
<evidence type="ECO:0000313" key="2">
    <source>
        <dbReference type="EMBL" id="ABV93522.1"/>
    </source>
</evidence>
<proteinExistence type="predicted"/>
<keyword evidence="1" id="KW-0732">Signal</keyword>
<dbReference type="Proteomes" id="UP000006833">
    <property type="component" value="Chromosome"/>
</dbReference>
<feature type="signal peptide" evidence="1">
    <location>
        <begin position="1"/>
        <end position="21"/>
    </location>
</feature>
<sequence>MRTGPALAVAALFGVAACDTATTSAPANIATDPRTQQVTVDGTDFLVLIDGEVATATSLATGTRDREAILRGARSAMESQTDCAITELFKFPNIDRYQARLAC</sequence>